<evidence type="ECO:0000259" key="2">
    <source>
        <dbReference type="PROSITE" id="PS50883"/>
    </source>
</evidence>
<dbReference type="Pfam" id="PF00563">
    <property type="entry name" value="EAL"/>
    <property type="match status" value="1"/>
</dbReference>
<dbReference type="GO" id="GO:0071111">
    <property type="term" value="F:cyclic-guanylate-specific phosphodiesterase activity"/>
    <property type="evidence" value="ECO:0007669"/>
    <property type="project" value="InterPro"/>
</dbReference>
<accession>A0A1Q2H3Y2</accession>
<evidence type="ECO:0000313" key="6">
    <source>
        <dbReference type="Proteomes" id="UP000188243"/>
    </source>
</evidence>
<evidence type="ECO:0000313" key="5">
    <source>
        <dbReference type="EMBL" id="AQQ02076.1"/>
    </source>
</evidence>
<dbReference type="InterPro" id="IPR000160">
    <property type="entry name" value="GGDEF_dom"/>
</dbReference>
<dbReference type="KEGG" id="paln:B0W48_10250"/>
<evidence type="ECO:0000259" key="3">
    <source>
        <dbReference type="PROSITE" id="PS50887"/>
    </source>
</evidence>
<dbReference type="InterPro" id="IPR050706">
    <property type="entry name" value="Cyclic-di-GMP_PDE-like"/>
</dbReference>
<dbReference type="InterPro" id="IPR000644">
    <property type="entry name" value="CBS_dom"/>
</dbReference>
<dbReference type="CDD" id="cd01948">
    <property type="entry name" value="EAL"/>
    <property type="match status" value="1"/>
</dbReference>
<dbReference type="PROSITE" id="PS50883">
    <property type="entry name" value="EAL"/>
    <property type="match status" value="1"/>
</dbReference>
<dbReference type="AlphaFoldDB" id="A0A1Q2H3Y2"/>
<dbReference type="Pfam" id="PF00990">
    <property type="entry name" value="GGDEF"/>
    <property type="match status" value="1"/>
</dbReference>
<dbReference type="SMART" id="SM00052">
    <property type="entry name" value="EAL"/>
    <property type="match status" value="1"/>
</dbReference>
<dbReference type="InterPro" id="IPR046342">
    <property type="entry name" value="CBS_dom_sf"/>
</dbReference>
<dbReference type="SUPFAM" id="SSF55073">
    <property type="entry name" value="Nucleotide cyclase"/>
    <property type="match status" value="1"/>
</dbReference>
<dbReference type="PROSITE" id="PS51371">
    <property type="entry name" value="CBS"/>
    <property type="match status" value="1"/>
</dbReference>
<feature type="domain" description="CBS" evidence="4">
    <location>
        <begin position="339"/>
        <end position="400"/>
    </location>
</feature>
<dbReference type="PANTHER" id="PTHR33121">
    <property type="entry name" value="CYCLIC DI-GMP PHOSPHODIESTERASE PDEF"/>
    <property type="match status" value="1"/>
</dbReference>
<dbReference type="SUPFAM" id="SSF141868">
    <property type="entry name" value="EAL domain-like"/>
    <property type="match status" value="1"/>
</dbReference>
<organism evidence="5 6">
    <name type="scientific">Pseudoalteromonas aliena</name>
    <dbReference type="NCBI Taxonomy" id="247523"/>
    <lineage>
        <taxon>Bacteria</taxon>
        <taxon>Pseudomonadati</taxon>
        <taxon>Pseudomonadota</taxon>
        <taxon>Gammaproteobacteria</taxon>
        <taxon>Alteromonadales</taxon>
        <taxon>Pseudoalteromonadaceae</taxon>
        <taxon>Pseudoalteromonas</taxon>
    </lineage>
</organism>
<dbReference type="Proteomes" id="UP000188243">
    <property type="component" value="Chromosome"/>
</dbReference>
<dbReference type="Gene3D" id="3.30.70.270">
    <property type="match status" value="1"/>
</dbReference>
<reference evidence="5 6" key="1">
    <citation type="submission" date="2017-02" db="EMBL/GenBank/DDBJ databases">
        <title>Complete genome sequence of the cold-active Pseudoalteromonas aliena strain EH1 isolated from Arctic seawater.</title>
        <authorList>
            <person name="Kim E."/>
            <person name="Heo E."/>
            <person name="Kim H."/>
            <person name="Kim D."/>
        </authorList>
    </citation>
    <scope>NUCLEOTIDE SEQUENCE [LARGE SCALE GENOMIC DNA]</scope>
    <source>
        <strain evidence="5 6">EH1</strain>
    </source>
</reference>
<gene>
    <name evidence="5" type="ORF">B0W48_10250</name>
</gene>
<evidence type="ECO:0000256" key="1">
    <source>
        <dbReference type="PROSITE-ProRule" id="PRU00703"/>
    </source>
</evidence>
<dbReference type="InterPro" id="IPR043128">
    <property type="entry name" value="Rev_trsase/Diguanyl_cyclase"/>
</dbReference>
<dbReference type="RefSeq" id="WP_077538930.1">
    <property type="nucleotide sequence ID" value="NZ_CP019628.1"/>
</dbReference>
<dbReference type="STRING" id="247523.B0W48_10250"/>
<sequence length="594" mass="67173">MTVQRKVLEYILDNGEITTLFQPIFDISNHTILGYEALSRGPKNSPLEMPNKLFAVAHEHGLISELELLCRSKAIENFVKLALQGKLFLNVSPKILLDPCHPKGETLHLIEQFGLAANRVVIEVTEQEKVDDGFLLLKTIAHYRELGFTIAIDDLGAGYSGLKQWSELQPNYVKIDRYFIDYCDQSEVKKEFLKSITVLARATNTSVIAEGIERPEELALVEGLGIKNVQGFLLEKPSQQPSYDFRSEQIQALTLKEKDQFDQSMAIGLLNLTQAQIGSETRCKDAHKLFEQDKSIISIAVLNQQSQPVGLLHKDQLTEVFAAPYGHALYDKRPVTALMDKHPLVVDENQKLDTVSQQITEQDFDIRRHIVITRNNKYLGLAPLRDILKHITEEKIRHAQHANPLTMLPGNVAINETIEQRLRSKDKFSLAYIDLNHFKQFNDLYGYASGDSVIKLLADVTVQACANSANFVGHIGGDDFMVVFDQTDAVAICNTIIEQFEQQSRVFFTPEHINNKGYWATNREGEKQFVPLLTLSIGLVEPDLQQCKNSHQVAALATDAKKEAKRYRHSYLFICKRRRPAPAVVRLTTNKRAI</sequence>
<proteinExistence type="predicted"/>
<protein>
    <submittedName>
        <fullName evidence="5">Diguanylate phosphodiesterase</fullName>
    </submittedName>
</protein>
<dbReference type="PROSITE" id="PS50887">
    <property type="entry name" value="GGDEF"/>
    <property type="match status" value="1"/>
</dbReference>
<dbReference type="CDD" id="cd01949">
    <property type="entry name" value="GGDEF"/>
    <property type="match status" value="1"/>
</dbReference>
<dbReference type="SUPFAM" id="SSF54631">
    <property type="entry name" value="CBS-domain pair"/>
    <property type="match status" value="1"/>
</dbReference>
<keyword evidence="1" id="KW-0129">CBS domain</keyword>
<dbReference type="Gene3D" id="3.10.580.10">
    <property type="entry name" value="CBS-domain"/>
    <property type="match status" value="1"/>
</dbReference>
<evidence type="ECO:0000259" key="4">
    <source>
        <dbReference type="PROSITE" id="PS51371"/>
    </source>
</evidence>
<dbReference type="Gene3D" id="3.20.20.450">
    <property type="entry name" value="EAL domain"/>
    <property type="match status" value="1"/>
</dbReference>
<name>A0A1Q2H3Y2_9GAMM</name>
<dbReference type="InterPro" id="IPR029787">
    <property type="entry name" value="Nucleotide_cyclase"/>
</dbReference>
<dbReference type="SMART" id="SM00267">
    <property type="entry name" value="GGDEF"/>
    <property type="match status" value="1"/>
</dbReference>
<dbReference type="Pfam" id="PF00571">
    <property type="entry name" value="CBS"/>
    <property type="match status" value="1"/>
</dbReference>
<feature type="domain" description="EAL" evidence="2">
    <location>
        <begin position="1"/>
        <end position="251"/>
    </location>
</feature>
<dbReference type="EMBL" id="CP019628">
    <property type="protein sequence ID" value="AQQ02076.1"/>
    <property type="molecule type" value="Genomic_DNA"/>
</dbReference>
<dbReference type="InterPro" id="IPR001633">
    <property type="entry name" value="EAL_dom"/>
</dbReference>
<feature type="domain" description="GGDEF" evidence="3">
    <location>
        <begin position="426"/>
        <end position="576"/>
    </location>
</feature>
<dbReference type="NCBIfam" id="TIGR00254">
    <property type="entry name" value="GGDEF"/>
    <property type="match status" value="1"/>
</dbReference>
<dbReference type="PANTHER" id="PTHR33121:SF76">
    <property type="entry name" value="SIGNALING PROTEIN"/>
    <property type="match status" value="1"/>
</dbReference>
<dbReference type="InterPro" id="IPR035919">
    <property type="entry name" value="EAL_sf"/>
</dbReference>